<evidence type="ECO:0000313" key="3">
    <source>
        <dbReference type="EMBL" id="MFC7339107.1"/>
    </source>
</evidence>
<feature type="chain" id="PRO_5047226216" evidence="2">
    <location>
        <begin position="19"/>
        <end position="219"/>
    </location>
</feature>
<organism evidence="3 4">
    <name type="scientific">Haloferula chungangensis</name>
    <dbReference type="NCBI Taxonomy" id="1048331"/>
    <lineage>
        <taxon>Bacteria</taxon>
        <taxon>Pseudomonadati</taxon>
        <taxon>Verrucomicrobiota</taxon>
        <taxon>Verrucomicrobiia</taxon>
        <taxon>Verrucomicrobiales</taxon>
        <taxon>Verrucomicrobiaceae</taxon>
        <taxon>Haloferula</taxon>
    </lineage>
</organism>
<dbReference type="RefSeq" id="WP_379715271.1">
    <property type="nucleotide sequence ID" value="NZ_JBHTBS010000012.1"/>
</dbReference>
<reference evidence="4" key="1">
    <citation type="journal article" date="2019" name="Int. J. Syst. Evol. Microbiol.">
        <title>The Global Catalogue of Microorganisms (GCM) 10K type strain sequencing project: providing services to taxonomists for standard genome sequencing and annotation.</title>
        <authorList>
            <consortium name="The Broad Institute Genomics Platform"/>
            <consortium name="The Broad Institute Genome Sequencing Center for Infectious Disease"/>
            <person name="Wu L."/>
            <person name="Ma J."/>
        </authorList>
    </citation>
    <scope>NUCLEOTIDE SEQUENCE [LARGE SCALE GENOMIC DNA]</scope>
    <source>
        <strain evidence="4">CGMCC 4.1467</strain>
    </source>
</reference>
<evidence type="ECO:0000256" key="2">
    <source>
        <dbReference type="SAM" id="SignalP"/>
    </source>
</evidence>
<dbReference type="EMBL" id="JBHTBS010000012">
    <property type="protein sequence ID" value="MFC7339107.1"/>
    <property type="molecule type" value="Genomic_DNA"/>
</dbReference>
<feature type="compositionally biased region" description="Basic and acidic residues" evidence="1">
    <location>
        <begin position="199"/>
        <end position="219"/>
    </location>
</feature>
<feature type="region of interest" description="Disordered" evidence="1">
    <location>
        <begin position="187"/>
        <end position="219"/>
    </location>
</feature>
<protein>
    <submittedName>
        <fullName evidence="3">Uncharacterized protein</fullName>
    </submittedName>
</protein>
<proteinExistence type="predicted"/>
<dbReference type="Proteomes" id="UP001596472">
    <property type="component" value="Unassembled WGS sequence"/>
</dbReference>
<feature type="signal peptide" evidence="2">
    <location>
        <begin position="1"/>
        <end position="18"/>
    </location>
</feature>
<evidence type="ECO:0000313" key="4">
    <source>
        <dbReference type="Proteomes" id="UP001596472"/>
    </source>
</evidence>
<keyword evidence="2" id="KW-0732">Signal</keyword>
<sequence length="219" mass="23559">MKSLILALTLLHAPCLHAGVDIDIDALGESLGGWKNKTSTVDYSLSGADYRTYKPEITPTPDGGIFVSLRIDHRRGWLANDDHAVLEVSFGPDGTVASAQSNLAIQGRTISSDLIRSTANAGASVSGVEGAVKIGTDLVADLSSKLLREKVVEAGRVNFPAVLRHNYNLLFQSVRLRADKVVPIGEVPADPPKNVVPPKTDKNLEIRPYGEKEKVKLKD</sequence>
<evidence type="ECO:0000256" key="1">
    <source>
        <dbReference type="SAM" id="MobiDB-lite"/>
    </source>
</evidence>
<comment type="caution">
    <text evidence="3">The sequence shown here is derived from an EMBL/GenBank/DDBJ whole genome shotgun (WGS) entry which is preliminary data.</text>
</comment>
<accession>A0ABW2LDR8</accession>
<gene>
    <name evidence="3" type="ORF">ACFQY0_18080</name>
</gene>
<keyword evidence="4" id="KW-1185">Reference proteome</keyword>
<name>A0ABW2LDR8_9BACT</name>